<comment type="similarity">
    <text evidence="8">Belongs to the WUS homeobox family.</text>
</comment>
<evidence type="ECO:0000256" key="10">
    <source>
        <dbReference type="RuleBase" id="RU000682"/>
    </source>
</evidence>
<feature type="domain" description="Homeobox" evidence="11">
    <location>
        <begin position="11"/>
        <end position="76"/>
    </location>
</feature>
<evidence type="ECO:0000256" key="7">
    <source>
        <dbReference type="ARBA" id="ARBA00023242"/>
    </source>
</evidence>
<evidence type="ECO:0000256" key="1">
    <source>
        <dbReference type="ARBA" id="ARBA00004123"/>
    </source>
</evidence>
<proteinExistence type="inferred from homology"/>
<dbReference type="GO" id="GO:0099402">
    <property type="term" value="P:plant organ development"/>
    <property type="evidence" value="ECO:0007669"/>
    <property type="project" value="UniProtKB-ARBA"/>
</dbReference>
<evidence type="ECO:0000256" key="4">
    <source>
        <dbReference type="ARBA" id="ARBA00023125"/>
    </source>
</evidence>
<feature type="DNA-binding region" description="Homeobox" evidence="9">
    <location>
        <begin position="13"/>
        <end position="77"/>
    </location>
</feature>
<evidence type="ECO:0000259" key="11">
    <source>
        <dbReference type="PROSITE" id="PS50071"/>
    </source>
</evidence>
<organism evidence="12 13">
    <name type="scientific">Forsythia ovata</name>
    <dbReference type="NCBI Taxonomy" id="205694"/>
    <lineage>
        <taxon>Eukaryota</taxon>
        <taxon>Viridiplantae</taxon>
        <taxon>Streptophyta</taxon>
        <taxon>Embryophyta</taxon>
        <taxon>Tracheophyta</taxon>
        <taxon>Spermatophyta</taxon>
        <taxon>Magnoliopsida</taxon>
        <taxon>eudicotyledons</taxon>
        <taxon>Gunneridae</taxon>
        <taxon>Pentapetalae</taxon>
        <taxon>asterids</taxon>
        <taxon>lamiids</taxon>
        <taxon>Lamiales</taxon>
        <taxon>Oleaceae</taxon>
        <taxon>Forsythieae</taxon>
        <taxon>Forsythia</taxon>
    </lineage>
</organism>
<keyword evidence="5 9" id="KW-0371">Homeobox</keyword>
<evidence type="ECO:0000256" key="6">
    <source>
        <dbReference type="ARBA" id="ARBA00023163"/>
    </source>
</evidence>
<dbReference type="Proteomes" id="UP001604277">
    <property type="component" value="Unassembled WGS sequence"/>
</dbReference>
<dbReference type="InterPro" id="IPR001356">
    <property type="entry name" value="HD"/>
</dbReference>
<dbReference type="InterPro" id="IPR009057">
    <property type="entry name" value="Homeodomain-like_sf"/>
</dbReference>
<keyword evidence="7 9" id="KW-0539">Nucleus</keyword>
<dbReference type="FunFam" id="1.10.10.60:FF:000146">
    <property type="entry name" value="WUSCHEL-related homeobox 4"/>
    <property type="match status" value="1"/>
</dbReference>
<keyword evidence="13" id="KW-1185">Reference proteome</keyword>
<dbReference type="AlphaFoldDB" id="A0ABD1R1K8"/>
<keyword evidence="2" id="KW-0217">Developmental protein</keyword>
<dbReference type="Pfam" id="PF00046">
    <property type="entry name" value="Homeodomain"/>
    <property type="match status" value="1"/>
</dbReference>
<comment type="caution">
    <text evidence="12">The sequence shown here is derived from an EMBL/GenBank/DDBJ whole genome shotgun (WGS) entry which is preliminary data.</text>
</comment>
<evidence type="ECO:0000256" key="8">
    <source>
        <dbReference type="ARBA" id="ARBA00024040"/>
    </source>
</evidence>
<evidence type="ECO:0000256" key="2">
    <source>
        <dbReference type="ARBA" id="ARBA00022473"/>
    </source>
</evidence>
<keyword evidence="3" id="KW-0805">Transcription regulation</keyword>
<dbReference type="SUPFAM" id="SSF46689">
    <property type="entry name" value="Homeodomain-like"/>
    <property type="match status" value="1"/>
</dbReference>
<protein>
    <submittedName>
        <fullName evidence="12">WUSCHEL-related homeobox 2</fullName>
    </submittedName>
</protein>
<keyword evidence="6" id="KW-0804">Transcription</keyword>
<name>A0ABD1R1K8_9LAMI</name>
<evidence type="ECO:0000256" key="5">
    <source>
        <dbReference type="ARBA" id="ARBA00023155"/>
    </source>
</evidence>
<dbReference type="Gene3D" id="1.10.10.60">
    <property type="entry name" value="Homeodomain-like"/>
    <property type="match status" value="1"/>
</dbReference>
<dbReference type="GO" id="GO:0005634">
    <property type="term" value="C:nucleus"/>
    <property type="evidence" value="ECO:0007669"/>
    <property type="project" value="UniProtKB-SubCell"/>
</dbReference>
<dbReference type="EMBL" id="JBFOLJ010000013">
    <property type="protein sequence ID" value="KAL2482329.1"/>
    <property type="molecule type" value="Genomic_DNA"/>
</dbReference>
<evidence type="ECO:0000256" key="9">
    <source>
        <dbReference type="PROSITE-ProRule" id="PRU00108"/>
    </source>
</evidence>
<dbReference type="SMART" id="SM00389">
    <property type="entry name" value="HOX"/>
    <property type="match status" value="1"/>
</dbReference>
<evidence type="ECO:0000313" key="13">
    <source>
        <dbReference type="Proteomes" id="UP001604277"/>
    </source>
</evidence>
<evidence type="ECO:0000313" key="12">
    <source>
        <dbReference type="EMBL" id="KAL2482329.1"/>
    </source>
</evidence>
<evidence type="ECO:0000256" key="3">
    <source>
        <dbReference type="ARBA" id="ARBA00023015"/>
    </source>
</evidence>
<reference evidence="13" key="1">
    <citation type="submission" date="2024-07" db="EMBL/GenBank/DDBJ databases">
        <title>Two chromosome-level genome assemblies of Korean endemic species Abeliophyllum distichum and Forsythia ovata (Oleaceae).</title>
        <authorList>
            <person name="Jang H."/>
        </authorList>
    </citation>
    <scope>NUCLEOTIDE SEQUENCE [LARGE SCALE GENOMIC DNA]</scope>
</reference>
<keyword evidence="4 9" id="KW-0238">DNA-binding</keyword>
<comment type="subcellular location">
    <subcellularLocation>
        <location evidence="1 9 10">Nucleus</location>
    </subcellularLocation>
</comment>
<dbReference type="PROSITE" id="PS50071">
    <property type="entry name" value="HOMEOBOX_2"/>
    <property type="match status" value="1"/>
</dbReference>
<dbReference type="PANTHER" id="PTHR45940">
    <property type="entry name" value="WUSCHEL-RELATED HOMEOBOX 1-RELATED"/>
    <property type="match status" value="1"/>
</dbReference>
<dbReference type="PANTHER" id="PTHR45940:SF6">
    <property type="entry name" value="WUSCHEL-RELATED HOMEOBOX 2"/>
    <property type="match status" value="1"/>
</dbReference>
<dbReference type="GO" id="GO:0003677">
    <property type="term" value="F:DNA binding"/>
    <property type="evidence" value="ECO:0007669"/>
    <property type="project" value="UniProtKB-UniRule"/>
</dbReference>
<accession>A0ABD1R1K8</accession>
<gene>
    <name evidence="12" type="ORF">Fot_43773</name>
</gene>
<dbReference type="CDD" id="cd00086">
    <property type="entry name" value="homeodomain"/>
    <property type="match status" value="1"/>
</dbReference>
<dbReference type="InterPro" id="IPR044555">
    <property type="entry name" value="WUSCHEL-like"/>
</dbReference>
<sequence>MEGGKNLGSNSPAAGSRWNPTKEQINMLENLYMQGLKTPSAQQIQQITEKLRVFGHIEGKNVFYWFQNHKARQRQKQKQDNNIAYFSRFVHTTPVFPTYQNVVCSPYYVQPPQSDLGFYSQYPKLAVAPLQPGGFKTRIIPKNIGKNKDKFMNPRSRNEELDVISNKKLTNQETLDLFPLHPTGILQAKTGTLNSAENSTHSSPSSSENNCNFGSPFFDFFESQ</sequence>